<organism evidence="1 2">
    <name type="scientific">Pristionchus mayeri</name>
    <dbReference type="NCBI Taxonomy" id="1317129"/>
    <lineage>
        <taxon>Eukaryota</taxon>
        <taxon>Metazoa</taxon>
        <taxon>Ecdysozoa</taxon>
        <taxon>Nematoda</taxon>
        <taxon>Chromadorea</taxon>
        <taxon>Rhabditida</taxon>
        <taxon>Rhabditina</taxon>
        <taxon>Diplogasteromorpha</taxon>
        <taxon>Diplogasteroidea</taxon>
        <taxon>Neodiplogasteridae</taxon>
        <taxon>Pristionchus</taxon>
    </lineage>
</organism>
<proteinExistence type="predicted"/>
<sequence>SPDELWDRNAAGDPEILGIEIIIDKRFGNLFDLRLNLRRPTNDLKRRLDRSEREGSEGVKIRYSMELNIVEDMDHLMILSEVIGGEIGIVVVDIMTSNGVRPTFNRSMASFVSKFLEDTHFDQLQCYSNDFPDDQVAIVLELINDYKFEKLYLMVMNVSADPGKI</sequence>
<protein>
    <submittedName>
        <fullName evidence="1">Uncharacterized protein</fullName>
    </submittedName>
</protein>
<feature type="non-terminal residue" evidence="1">
    <location>
        <position position="165"/>
    </location>
</feature>
<reference evidence="2" key="1">
    <citation type="submission" date="2022-10" db="EMBL/GenBank/DDBJ databases">
        <title>Genome assembly of Pristionchus species.</title>
        <authorList>
            <person name="Yoshida K."/>
            <person name="Sommer R.J."/>
        </authorList>
    </citation>
    <scope>NUCLEOTIDE SEQUENCE [LARGE SCALE GENOMIC DNA]</scope>
    <source>
        <strain evidence="2">RS5460</strain>
    </source>
</reference>
<dbReference type="Proteomes" id="UP001328107">
    <property type="component" value="Unassembled WGS sequence"/>
</dbReference>
<keyword evidence="2" id="KW-1185">Reference proteome</keyword>
<evidence type="ECO:0000313" key="1">
    <source>
        <dbReference type="EMBL" id="GMR50050.1"/>
    </source>
</evidence>
<evidence type="ECO:0000313" key="2">
    <source>
        <dbReference type="Proteomes" id="UP001328107"/>
    </source>
</evidence>
<dbReference type="AlphaFoldDB" id="A0AAN5CTD1"/>
<dbReference type="EMBL" id="BTRK01000004">
    <property type="protein sequence ID" value="GMR50050.1"/>
    <property type="molecule type" value="Genomic_DNA"/>
</dbReference>
<accession>A0AAN5CTD1</accession>
<gene>
    <name evidence="1" type="ORF">PMAYCL1PPCAC_20245</name>
</gene>
<comment type="caution">
    <text evidence="1">The sequence shown here is derived from an EMBL/GenBank/DDBJ whole genome shotgun (WGS) entry which is preliminary data.</text>
</comment>
<feature type="non-terminal residue" evidence="1">
    <location>
        <position position="1"/>
    </location>
</feature>
<name>A0AAN5CTD1_9BILA</name>